<proteinExistence type="predicted"/>
<organism evidence="1 2">
    <name type="scientific">Bauhinia variegata</name>
    <name type="common">Purple orchid tree</name>
    <name type="synonym">Phanera variegata</name>
    <dbReference type="NCBI Taxonomy" id="167791"/>
    <lineage>
        <taxon>Eukaryota</taxon>
        <taxon>Viridiplantae</taxon>
        <taxon>Streptophyta</taxon>
        <taxon>Embryophyta</taxon>
        <taxon>Tracheophyta</taxon>
        <taxon>Spermatophyta</taxon>
        <taxon>Magnoliopsida</taxon>
        <taxon>eudicotyledons</taxon>
        <taxon>Gunneridae</taxon>
        <taxon>Pentapetalae</taxon>
        <taxon>rosids</taxon>
        <taxon>fabids</taxon>
        <taxon>Fabales</taxon>
        <taxon>Fabaceae</taxon>
        <taxon>Cercidoideae</taxon>
        <taxon>Cercideae</taxon>
        <taxon>Bauhiniinae</taxon>
        <taxon>Bauhinia</taxon>
    </lineage>
</organism>
<gene>
    <name evidence="1" type="ORF">L6164_023423</name>
</gene>
<evidence type="ECO:0000313" key="1">
    <source>
        <dbReference type="EMBL" id="KAI4323848.1"/>
    </source>
</evidence>
<protein>
    <submittedName>
        <fullName evidence="1">Uncharacterized protein</fullName>
    </submittedName>
</protein>
<accession>A0ACB9MI57</accession>
<keyword evidence="2" id="KW-1185">Reference proteome</keyword>
<dbReference type="EMBL" id="CM039434">
    <property type="protein sequence ID" value="KAI4323848.1"/>
    <property type="molecule type" value="Genomic_DNA"/>
</dbReference>
<evidence type="ECO:0000313" key="2">
    <source>
        <dbReference type="Proteomes" id="UP000828941"/>
    </source>
</evidence>
<reference evidence="1 2" key="1">
    <citation type="journal article" date="2022" name="DNA Res.">
        <title>Chromosomal-level genome assembly of the orchid tree Bauhinia variegata (Leguminosae; Cercidoideae) supports the allotetraploid origin hypothesis of Bauhinia.</title>
        <authorList>
            <person name="Zhong Y."/>
            <person name="Chen Y."/>
            <person name="Zheng D."/>
            <person name="Pang J."/>
            <person name="Liu Y."/>
            <person name="Luo S."/>
            <person name="Meng S."/>
            <person name="Qian L."/>
            <person name="Wei D."/>
            <person name="Dai S."/>
            <person name="Zhou R."/>
        </authorList>
    </citation>
    <scope>NUCLEOTIDE SEQUENCE [LARGE SCALE GENOMIC DNA]</scope>
    <source>
        <strain evidence="1">BV-YZ2020</strain>
    </source>
</reference>
<sequence length="186" mass="20685">MSHITIVVKGSLEYLDPESYKRQHLTLKSDVYSFGIVLLEVLCARPPFLHTVEEQQANLEDWVSECHKNGEINQTVDPFLRGTIPLQCLNNYVDIALKCLLEDGNERPSMNEVVCGLEFTIQLHESIEGTVLVGSTEDEKKGKDSAFLTNTVSVDVESDMLFTSIDGLSTRPKVSLMTTTSNTVSC</sequence>
<name>A0ACB9MI57_BAUVA</name>
<dbReference type="Proteomes" id="UP000828941">
    <property type="component" value="Chromosome 9"/>
</dbReference>
<comment type="caution">
    <text evidence="1">The sequence shown here is derived from an EMBL/GenBank/DDBJ whole genome shotgun (WGS) entry which is preliminary data.</text>
</comment>